<keyword evidence="2" id="KW-0808">Transferase</keyword>
<dbReference type="Proteomes" id="UP000294937">
    <property type="component" value="Unassembled WGS sequence"/>
</dbReference>
<comment type="caution">
    <text evidence="2">The sequence shown here is derived from an EMBL/GenBank/DDBJ whole genome shotgun (WGS) entry which is preliminary data.</text>
</comment>
<dbReference type="AlphaFoldDB" id="A0A4R3LAU4"/>
<dbReference type="GO" id="GO:0016747">
    <property type="term" value="F:acyltransferase activity, transferring groups other than amino-acyl groups"/>
    <property type="evidence" value="ECO:0007669"/>
    <property type="project" value="InterPro"/>
</dbReference>
<evidence type="ECO:0000313" key="2">
    <source>
        <dbReference type="EMBL" id="TCS96388.1"/>
    </source>
</evidence>
<dbReference type="PROSITE" id="PS51186">
    <property type="entry name" value="GNAT"/>
    <property type="match status" value="1"/>
</dbReference>
<dbReference type="OrthoDB" id="8479334at2"/>
<dbReference type="RefSeq" id="WP_131922811.1">
    <property type="nucleotide sequence ID" value="NZ_SMAG01000001.1"/>
</dbReference>
<dbReference type="Pfam" id="PF00583">
    <property type="entry name" value="Acetyltransf_1"/>
    <property type="match status" value="1"/>
</dbReference>
<gene>
    <name evidence="2" type="ORF">EDD58_10119</name>
</gene>
<dbReference type="SUPFAM" id="SSF55729">
    <property type="entry name" value="Acyl-CoA N-acyltransferases (Nat)"/>
    <property type="match status" value="1"/>
</dbReference>
<keyword evidence="3" id="KW-1185">Reference proteome</keyword>
<evidence type="ECO:0000313" key="3">
    <source>
        <dbReference type="Proteomes" id="UP000294937"/>
    </source>
</evidence>
<dbReference type="InterPro" id="IPR016181">
    <property type="entry name" value="Acyl_CoA_acyltransferase"/>
</dbReference>
<protein>
    <submittedName>
        <fullName evidence="2">Putative acetyltransferase</fullName>
    </submittedName>
</protein>
<sequence length="174" mass="20650">MKWNQIELEKVNYESKPVLQQLLEFYQYDCSDFESYDLNQHGCYGYKYLDHYWTEEGRFPFFIKVDGVLAGFALVNDYCYTDADFSMAEFFVVKKYRNTGVGTYATQILLERFPGEWEVVQTPNNLPAQRFWKKVIGHFTNQQYKEYPMGVGAWSGPIIRFSSVQEPYYFEISI</sequence>
<dbReference type="Gene3D" id="3.40.630.30">
    <property type="match status" value="1"/>
</dbReference>
<dbReference type="EMBL" id="SMAG01000001">
    <property type="protein sequence ID" value="TCS96388.1"/>
    <property type="molecule type" value="Genomic_DNA"/>
</dbReference>
<accession>A0A4R3LAU4</accession>
<reference evidence="2 3" key="1">
    <citation type="submission" date="2019-03" db="EMBL/GenBank/DDBJ databases">
        <title>Genomic Encyclopedia of Type Strains, Phase IV (KMG-IV): sequencing the most valuable type-strain genomes for metagenomic binning, comparative biology and taxonomic classification.</title>
        <authorList>
            <person name="Goeker M."/>
        </authorList>
    </citation>
    <scope>NUCLEOTIDE SEQUENCE [LARGE SCALE GENOMIC DNA]</scope>
    <source>
        <strain evidence="2 3">DSM 45707</strain>
    </source>
</reference>
<evidence type="ECO:0000259" key="1">
    <source>
        <dbReference type="PROSITE" id="PS51186"/>
    </source>
</evidence>
<dbReference type="CDD" id="cd04301">
    <property type="entry name" value="NAT_SF"/>
    <property type="match status" value="1"/>
</dbReference>
<feature type="domain" description="N-acetyltransferase" evidence="1">
    <location>
        <begin position="11"/>
        <end position="174"/>
    </location>
</feature>
<organism evidence="2 3">
    <name type="scientific">Hazenella coriacea</name>
    <dbReference type="NCBI Taxonomy" id="1179467"/>
    <lineage>
        <taxon>Bacteria</taxon>
        <taxon>Bacillati</taxon>
        <taxon>Bacillota</taxon>
        <taxon>Bacilli</taxon>
        <taxon>Bacillales</taxon>
        <taxon>Thermoactinomycetaceae</taxon>
        <taxon>Hazenella</taxon>
    </lineage>
</organism>
<name>A0A4R3LAU4_9BACL</name>
<dbReference type="InterPro" id="IPR000182">
    <property type="entry name" value="GNAT_dom"/>
</dbReference>
<proteinExistence type="predicted"/>